<gene>
    <name evidence="1" type="ORF">SORBI_3003G214850</name>
</gene>
<evidence type="ECO:0000313" key="2">
    <source>
        <dbReference type="Proteomes" id="UP000000768"/>
    </source>
</evidence>
<dbReference type="AlphaFoldDB" id="A0A1W0VYE7"/>
<protein>
    <submittedName>
        <fullName evidence="1">Uncharacterized protein</fullName>
    </submittedName>
</protein>
<organism evidence="1 2">
    <name type="scientific">Sorghum bicolor</name>
    <name type="common">Sorghum</name>
    <name type="synonym">Sorghum vulgare</name>
    <dbReference type="NCBI Taxonomy" id="4558"/>
    <lineage>
        <taxon>Eukaryota</taxon>
        <taxon>Viridiplantae</taxon>
        <taxon>Streptophyta</taxon>
        <taxon>Embryophyta</taxon>
        <taxon>Tracheophyta</taxon>
        <taxon>Spermatophyta</taxon>
        <taxon>Magnoliopsida</taxon>
        <taxon>Liliopsida</taxon>
        <taxon>Poales</taxon>
        <taxon>Poaceae</taxon>
        <taxon>PACMAD clade</taxon>
        <taxon>Panicoideae</taxon>
        <taxon>Andropogonodae</taxon>
        <taxon>Andropogoneae</taxon>
        <taxon>Sorghinae</taxon>
        <taxon>Sorghum</taxon>
    </lineage>
</organism>
<dbReference type="InParanoid" id="A0A1W0VYE7"/>
<reference evidence="2" key="2">
    <citation type="journal article" date="2018" name="Plant J.">
        <title>The Sorghum bicolor reference genome: improved assembly, gene annotations, a transcriptome atlas, and signatures of genome organization.</title>
        <authorList>
            <person name="McCormick R.F."/>
            <person name="Truong S.K."/>
            <person name="Sreedasyam A."/>
            <person name="Jenkins J."/>
            <person name="Shu S."/>
            <person name="Sims D."/>
            <person name="Kennedy M."/>
            <person name="Amirebrahimi M."/>
            <person name="Weers B.D."/>
            <person name="McKinley B."/>
            <person name="Mattison A."/>
            <person name="Morishige D.T."/>
            <person name="Grimwood J."/>
            <person name="Schmutz J."/>
            <person name="Mullet J.E."/>
        </authorList>
    </citation>
    <scope>NUCLEOTIDE SEQUENCE [LARGE SCALE GENOMIC DNA]</scope>
    <source>
        <strain evidence="2">cv. BTx623</strain>
    </source>
</reference>
<proteinExistence type="predicted"/>
<keyword evidence="2" id="KW-1185">Reference proteome</keyword>
<dbReference type="Gramene" id="OQU87142">
    <property type="protein sequence ID" value="OQU87142"/>
    <property type="gene ID" value="SORBI_3003G214850"/>
</dbReference>
<dbReference type="EMBL" id="CM000762">
    <property type="protein sequence ID" value="OQU87142.1"/>
    <property type="molecule type" value="Genomic_DNA"/>
</dbReference>
<evidence type="ECO:0000313" key="1">
    <source>
        <dbReference type="EMBL" id="OQU87142.1"/>
    </source>
</evidence>
<sequence length="52" mass="5735">MEGDEEPAKSEDDGIVQSVLLIAEEFSSCIRGTLAKVSQLVAKFDGELQHWK</sequence>
<reference evidence="1 2" key="1">
    <citation type="journal article" date="2009" name="Nature">
        <title>The Sorghum bicolor genome and the diversification of grasses.</title>
        <authorList>
            <person name="Paterson A.H."/>
            <person name="Bowers J.E."/>
            <person name="Bruggmann R."/>
            <person name="Dubchak I."/>
            <person name="Grimwood J."/>
            <person name="Gundlach H."/>
            <person name="Haberer G."/>
            <person name="Hellsten U."/>
            <person name="Mitros T."/>
            <person name="Poliakov A."/>
            <person name="Schmutz J."/>
            <person name="Spannagl M."/>
            <person name="Tang H."/>
            <person name="Wang X."/>
            <person name="Wicker T."/>
            <person name="Bharti A.K."/>
            <person name="Chapman J."/>
            <person name="Feltus F.A."/>
            <person name="Gowik U."/>
            <person name="Grigoriev I.V."/>
            <person name="Lyons E."/>
            <person name="Maher C.A."/>
            <person name="Martis M."/>
            <person name="Narechania A."/>
            <person name="Otillar R.P."/>
            <person name="Penning B.W."/>
            <person name="Salamov A.A."/>
            <person name="Wang Y."/>
            <person name="Zhang L."/>
            <person name="Carpita N.C."/>
            <person name="Freeling M."/>
            <person name="Gingle A.R."/>
            <person name="Hash C.T."/>
            <person name="Keller B."/>
            <person name="Klein P."/>
            <person name="Kresovich S."/>
            <person name="McCann M.C."/>
            <person name="Ming R."/>
            <person name="Peterson D.G."/>
            <person name="Mehboob-ur-Rahman"/>
            <person name="Ware D."/>
            <person name="Westhoff P."/>
            <person name="Mayer K.F."/>
            <person name="Messing J."/>
            <person name="Rokhsar D.S."/>
        </authorList>
    </citation>
    <scope>NUCLEOTIDE SEQUENCE [LARGE SCALE GENOMIC DNA]</scope>
    <source>
        <strain evidence="2">cv. BTx623</strain>
    </source>
</reference>
<name>A0A1W0VYE7_SORBI</name>
<accession>A0A1W0VYE7</accession>
<dbReference type="Proteomes" id="UP000000768">
    <property type="component" value="Chromosome 3"/>
</dbReference>